<dbReference type="PANTHER" id="PTHR40593">
    <property type="entry name" value="PENICILLIN-BINDING PROTEIN ACTIVATOR LPOB"/>
    <property type="match status" value="1"/>
</dbReference>
<organism evidence="3 4">
    <name type="scientific">Martelella alba</name>
    <dbReference type="NCBI Taxonomy" id="2590451"/>
    <lineage>
        <taxon>Bacteria</taxon>
        <taxon>Pseudomonadati</taxon>
        <taxon>Pseudomonadota</taxon>
        <taxon>Alphaproteobacteria</taxon>
        <taxon>Hyphomicrobiales</taxon>
        <taxon>Aurantimonadaceae</taxon>
        <taxon>Martelella</taxon>
    </lineage>
</organism>
<dbReference type="HAMAP" id="MF_01889">
    <property type="entry name" value="LpoB"/>
    <property type="match status" value="1"/>
</dbReference>
<dbReference type="PROSITE" id="PS51257">
    <property type="entry name" value="PROKAR_LIPOPROTEIN"/>
    <property type="match status" value="1"/>
</dbReference>
<sequence length="193" mass="20459">MKKFPFVLLAALVLAGCVTRPPKQQPAPIEPVQPPPSQPSAPPPVSRVPTPPKLVTIDWQSSVAPLVQQMLATQGIAPGSVLLINTIKNNTNGSLQTAKATDALYNALASNATFKIVSQAQLTSARQALGLSAEDSLESRGKAMGLARYVNAQYVLYTTADGDAKLPELDMQLMLVQTGEIIWSGKGATQDQQ</sequence>
<evidence type="ECO:0000313" key="3">
    <source>
        <dbReference type="EMBL" id="TKI07711.1"/>
    </source>
</evidence>
<reference evidence="3 4" key="1">
    <citation type="submission" date="2019-04" db="EMBL/GenBank/DDBJ databases">
        <authorList>
            <person name="Li M."/>
            <person name="Gao C."/>
        </authorList>
    </citation>
    <scope>NUCLEOTIDE SEQUENCE [LARGE SCALE GENOMIC DNA]</scope>
    <source>
        <strain evidence="3 4">BGMRC 2031</strain>
    </source>
</reference>
<keyword evidence="4" id="KW-1185">Reference proteome</keyword>
<feature type="region of interest" description="Disordered" evidence="2">
    <location>
        <begin position="23"/>
        <end position="52"/>
    </location>
</feature>
<gene>
    <name evidence="3" type="primary">lpoB</name>
    <name evidence="3" type="ORF">FCN80_04490</name>
</gene>
<dbReference type="EMBL" id="SZPQ01000003">
    <property type="protein sequence ID" value="TKI07711.1"/>
    <property type="molecule type" value="Genomic_DNA"/>
</dbReference>
<protein>
    <recommendedName>
        <fullName evidence="1">Penicillin-binding protein activator LpoB</fullName>
    </recommendedName>
</protein>
<accession>A0ABY2SPW0</accession>
<dbReference type="RefSeq" id="WP_136988705.1">
    <property type="nucleotide sequence ID" value="NZ_SZPQ01000003.1"/>
</dbReference>
<name>A0ABY2SPW0_9HYPH</name>
<comment type="caution">
    <text evidence="3">The sequence shown here is derived from an EMBL/GenBank/DDBJ whole genome shotgun (WGS) entry which is preliminary data.</text>
</comment>
<dbReference type="Gene3D" id="3.40.50.10610">
    <property type="entry name" value="ABC-type transport auxiliary lipoprotein component"/>
    <property type="match status" value="1"/>
</dbReference>
<evidence type="ECO:0000256" key="1">
    <source>
        <dbReference type="NCBIfam" id="TIGR02722"/>
    </source>
</evidence>
<proteinExistence type="inferred from homology"/>
<dbReference type="PANTHER" id="PTHR40593:SF1">
    <property type="entry name" value="PENICILLIN-BINDING PROTEIN ACTIVATOR LPOB"/>
    <property type="match status" value="1"/>
</dbReference>
<dbReference type="InterPro" id="IPR014094">
    <property type="entry name" value="LpoB"/>
</dbReference>
<dbReference type="Pfam" id="PF13036">
    <property type="entry name" value="LpoB"/>
    <property type="match status" value="1"/>
</dbReference>
<evidence type="ECO:0000313" key="4">
    <source>
        <dbReference type="Proteomes" id="UP000305202"/>
    </source>
</evidence>
<dbReference type="Proteomes" id="UP000305202">
    <property type="component" value="Unassembled WGS sequence"/>
</dbReference>
<dbReference type="NCBIfam" id="TIGR02722">
    <property type="entry name" value="lp"/>
    <property type="match status" value="1"/>
</dbReference>
<evidence type="ECO:0000256" key="2">
    <source>
        <dbReference type="SAM" id="MobiDB-lite"/>
    </source>
</evidence>